<proteinExistence type="predicted"/>
<sequence>MKMRYRNYDCEIAFGMYGNGNIAMQLLGAKGTEYGGDLITTATVNLHPVSSDTVGIKNWSENRGMSQALMQANVIEPEMLYSAPTGFVEVEYYKLTKEAQGELEKQKEEQVNG</sequence>
<dbReference type="AlphaFoldDB" id="A0A243BE00"/>
<protein>
    <submittedName>
        <fullName evidence="1">Uncharacterized protein</fullName>
    </submittedName>
</protein>
<comment type="caution">
    <text evidence="1">The sequence shown here is derived from an EMBL/GenBank/DDBJ whole genome shotgun (WGS) entry which is preliminary data.</text>
</comment>
<dbReference type="EMBL" id="NFDL01000050">
    <property type="protein sequence ID" value="OTY44153.1"/>
    <property type="molecule type" value="Genomic_DNA"/>
</dbReference>
<evidence type="ECO:0000313" key="2">
    <source>
        <dbReference type="Proteomes" id="UP000195089"/>
    </source>
</evidence>
<reference evidence="1 2" key="1">
    <citation type="submission" date="2016-10" db="EMBL/GenBank/DDBJ databases">
        <title>Comparative genomics of Bacillus thuringiensis reveals a path to pathogens against multiple invertebrate hosts.</title>
        <authorList>
            <person name="Zheng J."/>
            <person name="Gao Q."/>
            <person name="Liu H."/>
            <person name="Peng D."/>
            <person name="Ruan L."/>
            <person name="Sun M."/>
        </authorList>
    </citation>
    <scope>NUCLEOTIDE SEQUENCE [LARGE SCALE GENOMIC DNA]</scope>
    <source>
        <strain evidence="1">BGSC 4BX1</strain>
    </source>
</reference>
<gene>
    <name evidence="1" type="ORF">BK742_13815</name>
</gene>
<dbReference type="RefSeq" id="WP_088119610.1">
    <property type="nucleotide sequence ID" value="NZ_NFDL01000050.1"/>
</dbReference>
<organism evidence="1 2">
    <name type="scientific">Bacillus thuringiensis serovar pingluonsis</name>
    <dbReference type="NCBI Taxonomy" id="180881"/>
    <lineage>
        <taxon>Bacteria</taxon>
        <taxon>Bacillati</taxon>
        <taxon>Bacillota</taxon>
        <taxon>Bacilli</taxon>
        <taxon>Bacillales</taxon>
        <taxon>Bacillaceae</taxon>
        <taxon>Bacillus</taxon>
        <taxon>Bacillus cereus group</taxon>
    </lineage>
</organism>
<name>A0A243BE00_BACTU</name>
<accession>A0A243BE00</accession>
<evidence type="ECO:0000313" key="1">
    <source>
        <dbReference type="EMBL" id="OTY44153.1"/>
    </source>
</evidence>
<dbReference type="Proteomes" id="UP000195089">
    <property type="component" value="Unassembled WGS sequence"/>
</dbReference>